<dbReference type="InterPro" id="IPR008928">
    <property type="entry name" value="6-hairpin_glycosidase_sf"/>
</dbReference>
<dbReference type="InterPro" id="IPR012341">
    <property type="entry name" value="6hp_glycosidase-like_sf"/>
</dbReference>
<dbReference type="Proteomes" id="UP000184447">
    <property type="component" value="Unassembled WGS sequence"/>
</dbReference>
<dbReference type="SUPFAM" id="SSF48208">
    <property type="entry name" value="Six-hairpin glycosidases"/>
    <property type="match status" value="1"/>
</dbReference>
<accession>A0A1M5SVL2</accession>
<dbReference type="AlphaFoldDB" id="A0A1M5SVL2"/>
<dbReference type="InterPro" id="IPR052369">
    <property type="entry name" value="UG_Glycosaminoglycan_Hydrolase"/>
</dbReference>
<dbReference type="PANTHER" id="PTHR36845">
    <property type="entry name" value="HYDROLASE, PUTATIVE (AFU_ORTHOLOGUE AFUA_7G05090)-RELATED"/>
    <property type="match status" value="1"/>
</dbReference>
<comment type="similarity">
    <text evidence="2">Belongs to the glycosyl hydrolase 88 family.</text>
</comment>
<dbReference type="RefSeq" id="WP_073337399.1">
    <property type="nucleotide sequence ID" value="NZ_FQXM01000005.1"/>
</dbReference>
<protein>
    <submittedName>
        <fullName evidence="3">Unsaturated chondroitin disaccharide hydrolase</fullName>
    </submittedName>
</protein>
<keyword evidence="4" id="KW-1185">Reference proteome</keyword>
<organism evidence="3 4">
    <name type="scientific">Clostridium grantii DSM 8605</name>
    <dbReference type="NCBI Taxonomy" id="1121316"/>
    <lineage>
        <taxon>Bacteria</taxon>
        <taxon>Bacillati</taxon>
        <taxon>Bacillota</taxon>
        <taxon>Clostridia</taxon>
        <taxon>Eubacteriales</taxon>
        <taxon>Clostridiaceae</taxon>
        <taxon>Clostridium</taxon>
    </lineage>
</organism>
<reference evidence="3 4" key="1">
    <citation type="submission" date="2016-11" db="EMBL/GenBank/DDBJ databases">
        <authorList>
            <person name="Jaros S."/>
            <person name="Januszkiewicz K."/>
            <person name="Wedrychowicz H."/>
        </authorList>
    </citation>
    <scope>NUCLEOTIDE SEQUENCE [LARGE SCALE GENOMIC DNA]</scope>
    <source>
        <strain evidence="3 4">DSM 8605</strain>
    </source>
</reference>
<keyword evidence="1 3" id="KW-0378">Hydrolase</keyword>
<dbReference type="OrthoDB" id="428577at2"/>
<dbReference type="PANTHER" id="PTHR36845:SF1">
    <property type="entry name" value="HYDROLASE, PUTATIVE (AFU_ORTHOLOGUE AFUA_7G05090)-RELATED"/>
    <property type="match status" value="1"/>
</dbReference>
<dbReference type="EMBL" id="FQXM01000005">
    <property type="protein sequence ID" value="SHH42601.1"/>
    <property type="molecule type" value="Genomic_DNA"/>
</dbReference>
<dbReference type="STRING" id="1121316.SAMN02745207_01063"/>
<name>A0A1M5SVL2_9CLOT</name>
<proteinExistence type="inferred from homology"/>
<evidence type="ECO:0000313" key="3">
    <source>
        <dbReference type="EMBL" id="SHH42601.1"/>
    </source>
</evidence>
<gene>
    <name evidence="3" type="ORF">SAMN02745207_01063</name>
</gene>
<sequence length="373" mass="42612">MENYENQWIDLAWESINQKVKKTSLIIGSQFPSMTESGIYTYTTDYWRWVTGFWPGLLWLLYEENKYEPFKDIAVACEDKMDEALYEYTNLHHDVGFMWLLTSVKRYKLSGNMESKKRGLIAASHLASRFNIKGNYLRAWNKNGLNEANSLGLSIIDSMMNLPLLYWASEELGDPRFSHIAKAHSDTVLKEFIREDGSVNHMVEFDPYTGEKIKVLSGQGYSTTSAWSRGASWALHGMALAYKYTKEQKYLDCAKKVANFFISQLPEDNVPHWDFRAPRTETIPRDTSAGACAACGLLELSGLVSEEEKHIYEKPARDIVKSLYDNYGNWSKDDEEGLLSGGTFNCPANLGIDISLIYGDYYFVEAISRLKKV</sequence>
<dbReference type="Gene3D" id="1.50.10.10">
    <property type="match status" value="1"/>
</dbReference>
<dbReference type="GO" id="GO:0000272">
    <property type="term" value="P:polysaccharide catabolic process"/>
    <property type="evidence" value="ECO:0007669"/>
    <property type="project" value="TreeGrafter"/>
</dbReference>
<evidence type="ECO:0000313" key="4">
    <source>
        <dbReference type="Proteomes" id="UP000184447"/>
    </source>
</evidence>
<dbReference type="GO" id="GO:0052757">
    <property type="term" value="F:chondroitin hydrolase activity"/>
    <property type="evidence" value="ECO:0007669"/>
    <property type="project" value="TreeGrafter"/>
</dbReference>
<evidence type="ECO:0000256" key="2">
    <source>
        <dbReference type="ARBA" id="ARBA00038358"/>
    </source>
</evidence>
<evidence type="ECO:0000256" key="1">
    <source>
        <dbReference type="ARBA" id="ARBA00022801"/>
    </source>
</evidence>